<feature type="domain" description="MSP" evidence="8">
    <location>
        <begin position="42"/>
        <end position="169"/>
    </location>
</feature>
<name>A0AAV7KP90_PLEWA</name>
<evidence type="ECO:0000256" key="3">
    <source>
        <dbReference type="ARBA" id="ARBA00022989"/>
    </source>
</evidence>
<dbReference type="PANTHER" id="PTHR34441:SF4">
    <property type="entry name" value="MOTILE SPERM DOMAIN-CONTAINING PROTEIN 3"/>
    <property type="match status" value="1"/>
</dbReference>
<dbReference type="InterPro" id="IPR013783">
    <property type="entry name" value="Ig-like_fold"/>
</dbReference>
<organism evidence="9 10">
    <name type="scientific">Pleurodeles waltl</name>
    <name type="common">Iberian ribbed newt</name>
    <dbReference type="NCBI Taxonomy" id="8319"/>
    <lineage>
        <taxon>Eukaryota</taxon>
        <taxon>Metazoa</taxon>
        <taxon>Chordata</taxon>
        <taxon>Craniata</taxon>
        <taxon>Vertebrata</taxon>
        <taxon>Euteleostomi</taxon>
        <taxon>Amphibia</taxon>
        <taxon>Batrachia</taxon>
        <taxon>Caudata</taxon>
        <taxon>Salamandroidea</taxon>
        <taxon>Salamandridae</taxon>
        <taxon>Pleurodelinae</taxon>
        <taxon>Pleurodeles</taxon>
    </lineage>
</organism>
<keyword evidence="10" id="KW-1185">Reference proteome</keyword>
<evidence type="ECO:0000256" key="5">
    <source>
        <dbReference type="ARBA" id="ARBA00070425"/>
    </source>
</evidence>
<dbReference type="InterPro" id="IPR039283">
    <property type="entry name" value="MOSPD1/3"/>
</dbReference>
<reference evidence="9" key="1">
    <citation type="journal article" date="2022" name="bioRxiv">
        <title>Sequencing and chromosome-scale assembly of the giantPleurodeles waltlgenome.</title>
        <authorList>
            <person name="Brown T."/>
            <person name="Elewa A."/>
            <person name="Iarovenko S."/>
            <person name="Subramanian E."/>
            <person name="Araus A.J."/>
            <person name="Petzold A."/>
            <person name="Susuki M."/>
            <person name="Suzuki K.-i.T."/>
            <person name="Hayashi T."/>
            <person name="Toyoda A."/>
            <person name="Oliveira C."/>
            <person name="Osipova E."/>
            <person name="Leigh N.D."/>
            <person name="Simon A."/>
            <person name="Yun M.H."/>
        </authorList>
    </citation>
    <scope>NUCLEOTIDE SEQUENCE</scope>
    <source>
        <strain evidence="9">20211129_DDA</strain>
        <tissue evidence="9">Liver</tissue>
    </source>
</reference>
<dbReference type="PROSITE" id="PS50202">
    <property type="entry name" value="MSP"/>
    <property type="match status" value="1"/>
</dbReference>
<dbReference type="GO" id="GO:0016020">
    <property type="term" value="C:membrane"/>
    <property type="evidence" value="ECO:0007669"/>
    <property type="project" value="UniProtKB-SubCell"/>
</dbReference>
<evidence type="ECO:0000259" key="8">
    <source>
        <dbReference type="PROSITE" id="PS50202"/>
    </source>
</evidence>
<keyword evidence="3 7" id="KW-1133">Transmembrane helix</keyword>
<protein>
    <recommendedName>
        <fullName evidence="5">Motile sperm domain-containing protein 3</fullName>
    </recommendedName>
</protein>
<evidence type="ECO:0000313" key="10">
    <source>
        <dbReference type="Proteomes" id="UP001066276"/>
    </source>
</evidence>
<gene>
    <name evidence="9" type="ORF">NDU88_000197</name>
</gene>
<evidence type="ECO:0000256" key="7">
    <source>
        <dbReference type="SAM" id="Phobius"/>
    </source>
</evidence>
<dbReference type="PANTHER" id="PTHR34441">
    <property type="entry name" value="MOTILE SPERM DOMAIN-CONTAINING PROTEIN 1"/>
    <property type="match status" value="1"/>
</dbReference>
<dbReference type="InterPro" id="IPR000535">
    <property type="entry name" value="MSP_dom"/>
</dbReference>
<keyword evidence="4 7" id="KW-0472">Membrane</keyword>
<dbReference type="Proteomes" id="UP001066276">
    <property type="component" value="Chromosome 12"/>
</dbReference>
<dbReference type="Gene3D" id="2.60.40.10">
    <property type="entry name" value="Immunoglobulins"/>
    <property type="match status" value="1"/>
</dbReference>
<accession>A0AAV7KP90</accession>
<comment type="caution">
    <text evidence="9">The sequence shown here is derived from an EMBL/GenBank/DDBJ whole genome shotgun (WGS) entry which is preliminary data.</text>
</comment>
<keyword evidence="2 7" id="KW-0812">Transmembrane</keyword>
<evidence type="ECO:0000256" key="1">
    <source>
        <dbReference type="ARBA" id="ARBA00004141"/>
    </source>
</evidence>
<evidence type="ECO:0000256" key="6">
    <source>
        <dbReference type="SAM" id="MobiDB-lite"/>
    </source>
</evidence>
<feature type="compositionally biased region" description="Basic and acidic residues" evidence="6">
    <location>
        <begin position="11"/>
        <end position="22"/>
    </location>
</feature>
<proteinExistence type="predicted"/>
<comment type="subcellular location">
    <subcellularLocation>
        <location evidence="1">Membrane</location>
        <topology evidence="1">Multi-pass membrane protein</topology>
    </subcellularLocation>
</comment>
<dbReference type="InterPro" id="IPR008962">
    <property type="entry name" value="PapD-like_sf"/>
</dbReference>
<dbReference type="FunFam" id="2.60.40.10:FF:000676">
    <property type="entry name" value="motile sperm domain-containing protein 3"/>
    <property type="match status" value="1"/>
</dbReference>
<dbReference type="GO" id="GO:0005737">
    <property type="term" value="C:cytoplasm"/>
    <property type="evidence" value="ECO:0007669"/>
    <property type="project" value="TreeGrafter"/>
</dbReference>
<feature type="transmembrane region" description="Helical" evidence="7">
    <location>
        <begin position="221"/>
        <end position="243"/>
    </location>
</feature>
<dbReference type="EMBL" id="JANPWB010000016">
    <property type="protein sequence ID" value="KAJ1079975.1"/>
    <property type="molecule type" value="Genomic_DNA"/>
</dbReference>
<dbReference type="AlphaFoldDB" id="A0AAV7KP90"/>
<feature type="transmembrane region" description="Helical" evidence="7">
    <location>
        <begin position="189"/>
        <end position="209"/>
    </location>
</feature>
<dbReference type="Pfam" id="PF00635">
    <property type="entry name" value="Motile_Sperm"/>
    <property type="match status" value="1"/>
</dbReference>
<feature type="region of interest" description="Disordered" evidence="6">
    <location>
        <begin position="1"/>
        <end position="38"/>
    </location>
</feature>
<sequence>MRRGVLQPLGNEHHLEREEEERRRRRQDPGGPLASQTLPSSTVGVIPVFVFPAELAFFADDQSSHKQVLTLYNPFLSVLKFKVLSTAPSRYTVVDAEGLVKPQSCIDIVVRHKDISARYYGTTDKFRIEVSEEGSRRNVGRKEIASVLHPTKREQSPTIQGRPLRDSVPWHAQHILPVQQTSMRPLSPALFSLYILVGMVCMAFLMLPLQGEMSALVPENFHVTVIQKLVSAYVLGLLTMVFLQGHFRLLMIIAPECQPEEQTCYELRVWGVHNAVEVAIGNESPRGKPVTQYNLSTPTRYMRIHAFNAEDVMFLDIEGDRLQCRRWLVPRR</sequence>
<evidence type="ECO:0000313" key="9">
    <source>
        <dbReference type="EMBL" id="KAJ1079975.1"/>
    </source>
</evidence>
<dbReference type="SUPFAM" id="SSF49354">
    <property type="entry name" value="PapD-like"/>
    <property type="match status" value="1"/>
</dbReference>
<evidence type="ECO:0000256" key="4">
    <source>
        <dbReference type="ARBA" id="ARBA00023136"/>
    </source>
</evidence>
<evidence type="ECO:0000256" key="2">
    <source>
        <dbReference type="ARBA" id="ARBA00022692"/>
    </source>
</evidence>